<feature type="chain" id="PRO_5045388903" evidence="1">
    <location>
        <begin position="35"/>
        <end position="165"/>
    </location>
</feature>
<dbReference type="RefSeq" id="WP_323991017.1">
    <property type="nucleotide sequence ID" value="NZ_CP152276.1"/>
</dbReference>
<dbReference type="Proteomes" id="UP001449795">
    <property type="component" value="Chromosome"/>
</dbReference>
<keyword evidence="3" id="KW-1185">Reference proteome</keyword>
<keyword evidence="1" id="KW-0732">Signal</keyword>
<accession>A0ABZ3D6K5</accession>
<organism evidence="2 3">
    <name type="scientific">Nguyenibacter vanlangensis</name>
    <dbReference type="NCBI Taxonomy" id="1216886"/>
    <lineage>
        <taxon>Bacteria</taxon>
        <taxon>Pseudomonadati</taxon>
        <taxon>Pseudomonadota</taxon>
        <taxon>Alphaproteobacteria</taxon>
        <taxon>Acetobacterales</taxon>
        <taxon>Acetobacteraceae</taxon>
        <taxon>Nguyenibacter</taxon>
    </lineage>
</organism>
<dbReference type="EMBL" id="CP152276">
    <property type="protein sequence ID" value="XAE43305.1"/>
    <property type="molecule type" value="Genomic_DNA"/>
</dbReference>
<proteinExistence type="predicted"/>
<evidence type="ECO:0000313" key="3">
    <source>
        <dbReference type="Proteomes" id="UP001449795"/>
    </source>
</evidence>
<evidence type="ECO:0000313" key="2">
    <source>
        <dbReference type="EMBL" id="XAE43305.1"/>
    </source>
</evidence>
<reference evidence="2 3" key="1">
    <citation type="submission" date="2024-04" db="EMBL/GenBank/DDBJ databases">
        <title>Complete genome sequence of Nguyenibacter vanlangesis HBCM-1154, a strain capable of nitrogen fixation, IAA production, and phosphorus solubilization isolated from sugarcane soil.</title>
        <authorList>
            <person name="MY HANH P."/>
        </authorList>
    </citation>
    <scope>NUCLEOTIDE SEQUENCE [LARGE SCALE GENOMIC DNA]</scope>
    <source>
        <strain evidence="2 3">HBCM 1154</strain>
    </source>
</reference>
<protein>
    <submittedName>
        <fullName evidence="2">Cystathionine beta-lyase</fullName>
    </submittedName>
</protein>
<name>A0ABZ3D6K5_9PROT</name>
<dbReference type="InterPro" id="IPR036909">
    <property type="entry name" value="Cyt_c-like_dom_sf"/>
</dbReference>
<feature type="signal peptide" evidence="1">
    <location>
        <begin position="1"/>
        <end position="34"/>
    </location>
</feature>
<evidence type="ECO:0000256" key="1">
    <source>
        <dbReference type="SAM" id="SignalP"/>
    </source>
</evidence>
<dbReference type="SUPFAM" id="SSF46626">
    <property type="entry name" value="Cytochrome c"/>
    <property type="match status" value="1"/>
</dbReference>
<sequence length="165" mass="17727">MRRIPFRNRPAAVRPVLALLALAGLLPPGQPARALDQTRSTYLMKCGGCHGIEGQSGQTYIPTLRDRIGTLTCTQEGRAYLLRVPGVSMSLIRDDALMAQVMNFVLFDLGGSSTPRGTPPFTVQEIRALRGNPLRTTDLPSLRAGVWGRAVTACAARTGGAAHPY</sequence>
<gene>
    <name evidence="2" type="ORF">AAC691_02215</name>
</gene>